<keyword evidence="4" id="KW-1185">Reference proteome</keyword>
<feature type="domain" description="UspA" evidence="2">
    <location>
        <begin position="19"/>
        <end position="142"/>
    </location>
</feature>
<evidence type="ECO:0000313" key="4">
    <source>
        <dbReference type="Proteomes" id="UP000623608"/>
    </source>
</evidence>
<dbReference type="PANTHER" id="PTHR46553">
    <property type="entry name" value="ADENINE NUCLEOTIDE ALPHA HYDROLASES-LIKE SUPERFAMILY PROTEIN"/>
    <property type="match status" value="1"/>
</dbReference>
<reference evidence="3" key="1">
    <citation type="submission" date="2021-01" db="EMBL/GenBank/DDBJ databases">
        <title>Whole genome shotgun sequence of Actinoplanes tereljensis NBRC 105297.</title>
        <authorList>
            <person name="Komaki H."/>
            <person name="Tamura T."/>
        </authorList>
    </citation>
    <scope>NUCLEOTIDE SEQUENCE</scope>
    <source>
        <strain evidence="3">NBRC 105297</strain>
    </source>
</reference>
<dbReference type="InterPro" id="IPR014729">
    <property type="entry name" value="Rossmann-like_a/b/a_fold"/>
</dbReference>
<protein>
    <submittedName>
        <fullName evidence="3">Universal stress protein</fullName>
    </submittedName>
</protein>
<dbReference type="InterPro" id="IPR006016">
    <property type="entry name" value="UspA"/>
</dbReference>
<dbReference type="Gene3D" id="3.40.50.620">
    <property type="entry name" value="HUPs"/>
    <property type="match status" value="2"/>
</dbReference>
<evidence type="ECO:0000313" key="3">
    <source>
        <dbReference type="EMBL" id="GIF21770.1"/>
    </source>
</evidence>
<comment type="caution">
    <text evidence="3">The sequence shown here is derived from an EMBL/GenBank/DDBJ whole genome shotgun (WGS) entry which is preliminary data.</text>
</comment>
<dbReference type="Proteomes" id="UP000623608">
    <property type="component" value="Unassembled WGS sequence"/>
</dbReference>
<dbReference type="Pfam" id="PF00582">
    <property type="entry name" value="Usp"/>
    <property type="match status" value="2"/>
</dbReference>
<comment type="similarity">
    <text evidence="1">Belongs to the universal stress protein A family.</text>
</comment>
<dbReference type="InterPro" id="IPR006015">
    <property type="entry name" value="Universal_stress_UspA"/>
</dbReference>
<dbReference type="EMBL" id="BOMY01000031">
    <property type="protein sequence ID" value="GIF21770.1"/>
    <property type="molecule type" value="Genomic_DNA"/>
</dbReference>
<name>A0A919TUW0_9ACTN</name>
<accession>A0A919TUW0</accession>
<evidence type="ECO:0000256" key="1">
    <source>
        <dbReference type="ARBA" id="ARBA00008791"/>
    </source>
</evidence>
<sequence>MIFPGRDDSGPEEAAMNVTRIVVGANGSSGSTAAVRWAAVEAQLRGSELRVVIAHPRRPSGHAETAEVLHKAVGAARAVAPGLEVRGVAMPGYAVPVLLHAAEDAVLLVVGEHSGGRMLGAPDDSVGNQVATQARCSVAVVRGRPDCDSGPVVVEVADEPGSDAVIGRAFEEAALHGTEVLAVTAGPDRRGVAAEVLGTEMDSRLDPWRAKFRSVPAQRAYVNGRPDRVMVDSCRQARLAVVGPHRQGYPGALLGAVGTRLLRRADCPVLIVR</sequence>
<dbReference type="PANTHER" id="PTHR46553:SF3">
    <property type="entry name" value="ADENINE NUCLEOTIDE ALPHA HYDROLASES-LIKE SUPERFAMILY PROTEIN"/>
    <property type="match status" value="1"/>
</dbReference>
<dbReference type="SUPFAM" id="SSF52402">
    <property type="entry name" value="Adenine nucleotide alpha hydrolases-like"/>
    <property type="match status" value="2"/>
</dbReference>
<evidence type="ECO:0000259" key="2">
    <source>
        <dbReference type="Pfam" id="PF00582"/>
    </source>
</evidence>
<dbReference type="AlphaFoldDB" id="A0A919TUW0"/>
<organism evidence="3 4">
    <name type="scientific">Paractinoplanes tereljensis</name>
    <dbReference type="NCBI Taxonomy" id="571912"/>
    <lineage>
        <taxon>Bacteria</taxon>
        <taxon>Bacillati</taxon>
        <taxon>Actinomycetota</taxon>
        <taxon>Actinomycetes</taxon>
        <taxon>Micromonosporales</taxon>
        <taxon>Micromonosporaceae</taxon>
        <taxon>Paractinoplanes</taxon>
    </lineage>
</organism>
<feature type="domain" description="UspA" evidence="2">
    <location>
        <begin position="152"/>
        <end position="273"/>
    </location>
</feature>
<gene>
    <name evidence="3" type="ORF">Ate02nite_45000</name>
</gene>
<dbReference type="PRINTS" id="PR01438">
    <property type="entry name" value="UNVRSLSTRESS"/>
</dbReference>
<proteinExistence type="inferred from homology"/>